<dbReference type="CDD" id="cd02869">
    <property type="entry name" value="PseudoU_synth_RluA_like"/>
    <property type="match status" value="1"/>
</dbReference>
<evidence type="ECO:0000256" key="2">
    <source>
        <dbReference type="ARBA" id="ARBA00010876"/>
    </source>
</evidence>
<dbReference type="SUPFAM" id="SSF55120">
    <property type="entry name" value="Pseudouridine synthase"/>
    <property type="match status" value="1"/>
</dbReference>
<dbReference type="GO" id="GO:0000455">
    <property type="term" value="P:enzyme-directed rRNA pseudouridine synthesis"/>
    <property type="evidence" value="ECO:0007669"/>
    <property type="project" value="UniProtKB-ARBA"/>
</dbReference>
<dbReference type="Pfam" id="PF00849">
    <property type="entry name" value="PseudoU_synth_2"/>
    <property type="match status" value="1"/>
</dbReference>
<evidence type="ECO:0000256" key="1">
    <source>
        <dbReference type="ARBA" id="ARBA00000073"/>
    </source>
</evidence>
<evidence type="ECO:0000313" key="10">
    <source>
        <dbReference type="Proteomes" id="UP000806542"/>
    </source>
</evidence>
<dbReference type="PROSITE" id="PS50889">
    <property type="entry name" value="S4"/>
    <property type="match status" value="1"/>
</dbReference>
<dbReference type="PROSITE" id="PS01129">
    <property type="entry name" value="PSI_RLU"/>
    <property type="match status" value="1"/>
</dbReference>
<dbReference type="SUPFAM" id="SSF55174">
    <property type="entry name" value="Alpha-L RNA-binding motif"/>
    <property type="match status" value="1"/>
</dbReference>
<dbReference type="Gene3D" id="3.10.290.10">
    <property type="entry name" value="RNA-binding S4 domain"/>
    <property type="match status" value="1"/>
</dbReference>
<comment type="similarity">
    <text evidence="2 7">Belongs to the pseudouridine synthase RluA family.</text>
</comment>
<dbReference type="PANTHER" id="PTHR21600:SF44">
    <property type="entry name" value="RIBOSOMAL LARGE SUBUNIT PSEUDOURIDINE SYNTHASE D"/>
    <property type="match status" value="1"/>
</dbReference>
<name>A0A9D5R9D7_9FIRM</name>
<dbReference type="InterPro" id="IPR050188">
    <property type="entry name" value="RluA_PseudoU_synthase"/>
</dbReference>
<dbReference type="PANTHER" id="PTHR21600">
    <property type="entry name" value="MITOCHONDRIAL RNA PSEUDOURIDINE SYNTHASE"/>
    <property type="match status" value="1"/>
</dbReference>
<gene>
    <name evidence="9" type="ORF">INF28_10950</name>
</gene>
<protein>
    <recommendedName>
        <fullName evidence="7">Pseudouridine synthase</fullName>
        <ecNumber evidence="7">5.4.99.-</ecNumber>
    </recommendedName>
</protein>
<comment type="catalytic activity">
    <reaction evidence="1 7">
        <text>a uridine in RNA = a pseudouridine in RNA</text>
        <dbReference type="Rhea" id="RHEA:48348"/>
        <dbReference type="Rhea" id="RHEA-COMP:12068"/>
        <dbReference type="Rhea" id="RHEA-COMP:12069"/>
        <dbReference type="ChEBI" id="CHEBI:65314"/>
        <dbReference type="ChEBI" id="CHEBI:65315"/>
    </reaction>
</comment>
<comment type="caution">
    <text evidence="9">The sequence shown here is derived from an EMBL/GenBank/DDBJ whole genome shotgun (WGS) entry which is preliminary data.</text>
</comment>
<accession>A0A9D5R9D7</accession>
<dbReference type="SMART" id="SM00363">
    <property type="entry name" value="S4"/>
    <property type="match status" value="1"/>
</dbReference>
<dbReference type="GO" id="GO:0003723">
    <property type="term" value="F:RNA binding"/>
    <property type="evidence" value="ECO:0007669"/>
    <property type="project" value="UniProtKB-KW"/>
</dbReference>
<reference evidence="9" key="1">
    <citation type="submission" date="2020-10" db="EMBL/GenBank/DDBJ databases">
        <title>ChiBAC.</title>
        <authorList>
            <person name="Zenner C."/>
            <person name="Hitch T.C.A."/>
            <person name="Clavel T."/>
        </authorList>
    </citation>
    <scope>NUCLEOTIDE SEQUENCE</scope>
    <source>
        <strain evidence="9">DSM 107454</strain>
    </source>
</reference>
<dbReference type="InterPro" id="IPR020103">
    <property type="entry name" value="PsdUridine_synth_cat_dom_sf"/>
</dbReference>
<dbReference type="Pfam" id="PF01479">
    <property type="entry name" value="S4"/>
    <property type="match status" value="1"/>
</dbReference>
<dbReference type="InterPro" id="IPR036986">
    <property type="entry name" value="S4_RNA-bd_sf"/>
</dbReference>
<dbReference type="InterPro" id="IPR002942">
    <property type="entry name" value="S4_RNA-bd"/>
</dbReference>
<dbReference type="Gene3D" id="3.30.2350.10">
    <property type="entry name" value="Pseudouridine synthase"/>
    <property type="match status" value="1"/>
</dbReference>
<dbReference type="InterPro" id="IPR006224">
    <property type="entry name" value="PsdUridine_synth_RluA-like_CS"/>
</dbReference>
<dbReference type="InterPro" id="IPR006145">
    <property type="entry name" value="PsdUridine_synth_RsuA/RluA"/>
</dbReference>
<feature type="active site" evidence="5">
    <location>
        <position position="143"/>
    </location>
</feature>
<dbReference type="EMBL" id="JADCKB010000029">
    <property type="protein sequence ID" value="MBE5040975.1"/>
    <property type="molecule type" value="Genomic_DNA"/>
</dbReference>
<keyword evidence="10" id="KW-1185">Reference proteome</keyword>
<dbReference type="GO" id="GO:0120159">
    <property type="term" value="F:rRNA pseudouridine synthase activity"/>
    <property type="evidence" value="ECO:0007669"/>
    <property type="project" value="UniProtKB-ARBA"/>
</dbReference>
<dbReference type="EC" id="5.4.99.-" evidence="7"/>
<sequence>MTPVCKHIAFTVKAEDDGMRIDRFLAGHMPEMTRSRIQKLIEEGCVLSDNSAVKASYKVKVDGKISVSVPELKEPPIMAEDIPLSIVYEDDDMLVVNKPQGMVVHPAAGNYSGTLVNALMAHCGTSLSGINGEKRPGILHRIDKDTSGLLLVAKNDVAHQSLAAQIKAHSLTRAYQALVHGGFSADTGTVNMPIGRSPVNRKKMAVTMQHSREAVTHYRVLERLEAYTLIECVLETGRTHQIRVHMSKIGHPIVGDPLYGVKKEAFSLNGQLLHAYKVGFIHPRTAEYMEFTSPLPDYFQKILKNLRNL</sequence>
<dbReference type="AlphaFoldDB" id="A0A9D5R9D7"/>
<proteinExistence type="inferred from homology"/>
<evidence type="ECO:0000259" key="8">
    <source>
        <dbReference type="SMART" id="SM00363"/>
    </source>
</evidence>
<dbReference type="Proteomes" id="UP000806542">
    <property type="component" value="Unassembled WGS sequence"/>
</dbReference>
<dbReference type="FunFam" id="3.30.2350.10:FF:000006">
    <property type="entry name" value="Pseudouridine synthase"/>
    <property type="match status" value="1"/>
</dbReference>
<evidence type="ECO:0000256" key="7">
    <source>
        <dbReference type="RuleBase" id="RU362028"/>
    </source>
</evidence>
<comment type="function">
    <text evidence="7">Responsible for synthesis of pseudouridine from uracil.</text>
</comment>
<keyword evidence="4 7" id="KW-0413">Isomerase</keyword>
<feature type="domain" description="RNA-binding S4" evidence="8">
    <location>
        <begin position="19"/>
        <end position="83"/>
    </location>
</feature>
<evidence type="ECO:0000256" key="5">
    <source>
        <dbReference type="PIRSR" id="PIRSR606225-1"/>
    </source>
</evidence>
<evidence type="ECO:0000256" key="4">
    <source>
        <dbReference type="ARBA" id="ARBA00023235"/>
    </source>
</evidence>
<evidence type="ECO:0000256" key="6">
    <source>
        <dbReference type="PROSITE-ProRule" id="PRU00182"/>
    </source>
</evidence>
<dbReference type="InterPro" id="IPR006225">
    <property type="entry name" value="PsdUridine_synth_RluC/D"/>
</dbReference>
<dbReference type="CDD" id="cd00165">
    <property type="entry name" value="S4"/>
    <property type="match status" value="1"/>
</dbReference>
<organism evidence="9 10">
    <name type="scientific">Ructibacterium gallinarum</name>
    <dbReference type="NCBI Taxonomy" id="2779355"/>
    <lineage>
        <taxon>Bacteria</taxon>
        <taxon>Bacillati</taxon>
        <taxon>Bacillota</taxon>
        <taxon>Clostridia</taxon>
        <taxon>Eubacteriales</taxon>
        <taxon>Oscillospiraceae</taxon>
        <taxon>Ructibacterium</taxon>
    </lineage>
</organism>
<keyword evidence="3 6" id="KW-0694">RNA-binding</keyword>
<dbReference type="NCBIfam" id="TIGR00005">
    <property type="entry name" value="rluA_subfam"/>
    <property type="match status" value="1"/>
</dbReference>
<dbReference type="RefSeq" id="WP_404815169.1">
    <property type="nucleotide sequence ID" value="NZ_JADCKB010000029.1"/>
</dbReference>
<evidence type="ECO:0000256" key="3">
    <source>
        <dbReference type="ARBA" id="ARBA00022884"/>
    </source>
</evidence>
<evidence type="ECO:0000313" key="9">
    <source>
        <dbReference type="EMBL" id="MBE5040975.1"/>
    </source>
</evidence>